<dbReference type="AlphaFoldDB" id="A0AAD9A9E4"/>
<evidence type="ECO:0000313" key="3">
    <source>
        <dbReference type="Proteomes" id="UP001243330"/>
    </source>
</evidence>
<dbReference type="Pfam" id="PF07859">
    <property type="entry name" value="Abhydrolase_3"/>
    <property type="match status" value="1"/>
</dbReference>
<reference evidence="2" key="1">
    <citation type="submission" date="2023-01" db="EMBL/GenBank/DDBJ databases">
        <title>Colletotrichum chrysophilum M932 genome sequence.</title>
        <authorList>
            <person name="Baroncelli R."/>
        </authorList>
    </citation>
    <scope>NUCLEOTIDE SEQUENCE</scope>
    <source>
        <strain evidence="2">M932</strain>
    </source>
</reference>
<gene>
    <name evidence="2" type="ORF">CCHR01_14541</name>
</gene>
<dbReference type="Gene3D" id="3.40.50.1820">
    <property type="entry name" value="alpha/beta hydrolase"/>
    <property type="match status" value="1"/>
</dbReference>
<dbReference type="PANTHER" id="PTHR23024">
    <property type="entry name" value="ARYLACETAMIDE DEACETYLASE"/>
    <property type="match status" value="1"/>
</dbReference>
<dbReference type="Proteomes" id="UP001243330">
    <property type="component" value="Unassembled WGS sequence"/>
</dbReference>
<evidence type="ECO:0000313" key="2">
    <source>
        <dbReference type="EMBL" id="KAK1842830.1"/>
    </source>
</evidence>
<evidence type="ECO:0000259" key="1">
    <source>
        <dbReference type="Pfam" id="PF07859"/>
    </source>
</evidence>
<sequence>MSTVEDQRRGMAQAEAAGLELLGPCPPHLGEAWIDIPLPDGQVNRTKIVWPKPIEGQSLPLQTSLVVYFHGGGFAVGSPDIVLAPTRGLASMFPTVVVCPSLNQLPEQPFPAPVQIAWEVCAWLSDAKHLNGGILEAEDVKVDLHRGFVIGGLSAGGGAAASIGGISAAIAAGSNGFDGLSPLRSPITGIFSGTPMLATETMLPPRFKEMFKSREENGDGTGQTSAMVRELEQLLGTAVNTPWFSPIHLDSSNPAFAKNHPPKVFTYYTTLDPFRDDCLIYNKWLSELPGVESRTSAVENESHTAWVSLPPPECHSRRIKEATLDGISWLLGLDWNRRRSDLPT</sequence>
<dbReference type="PANTHER" id="PTHR23024:SF24">
    <property type="entry name" value="ALPHA_BETA HYDROLASE FOLD-3 DOMAIN-CONTAINING PROTEIN"/>
    <property type="match status" value="1"/>
</dbReference>
<organism evidence="2 3">
    <name type="scientific">Colletotrichum chrysophilum</name>
    <dbReference type="NCBI Taxonomy" id="1836956"/>
    <lineage>
        <taxon>Eukaryota</taxon>
        <taxon>Fungi</taxon>
        <taxon>Dikarya</taxon>
        <taxon>Ascomycota</taxon>
        <taxon>Pezizomycotina</taxon>
        <taxon>Sordariomycetes</taxon>
        <taxon>Hypocreomycetidae</taxon>
        <taxon>Glomerellales</taxon>
        <taxon>Glomerellaceae</taxon>
        <taxon>Colletotrichum</taxon>
        <taxon>Colletotrichum gloeosporioides species complex</taxon>
    </lineage>
</organism>
<comment type="caution">
    <text evidence="2">The sequence shown here is derived from an EMBL/GenBank/DDBJ whole genome shotgun (WGS) entry which is preliminary data.</text>
</comment>
<dbReference type="InterPro" id="IPR013094">
    <property type="entry name" value="AB_hydrolase_3"/>
</dbReference>
<feature type="domain" description="Alpha/beta hydrolase fold-3" evidence="1">
    <location>
        <begin position="66"/>
        <end position="304"/>
    </location>
</feature>
<keyword evidence="3" id="KW-1185">Reference proteome</keyword>
<dbReference type="SUPFAM" id="SSF53474">
    <property type="entry name" value="alpha/beta-Hydrolases"/>
    <property type="match status" value="1"/>
</dbReference>
<name>A0AAD9A9E4_9PEZI</name>
<keyword evidence="2" id="KW-0378">Hydrolase</keyword>
<protein>
    <submittedName>
        <fullName evidence="2">Alpha beta hydrolase fold-3 domain protein</fullName>
    </submittedName>
</protein>
<dbReference type="InterPro" id="IPR050466">
    <property type="entry name" value="Carboxylest/Gibb_receptor"/>
</dbReference>
<dbReference type="InterPro" id="IPR029058">
    <property type="entry name" value="AB_hydrolase_fold"/>
</dbReference>
<proteinExistence type="predicted"/>
<dbReference type="GO" id="GO:0016787">
    <property type="term" value="F:hydrolase activity"/>
    <property type="evidence" value="ECO:0007669"/>
    <property type="project" value="UniProtKB-KW"/>
</dbReference>
<dbReference type="EMBL" id="JAQOWY010000392">
    <property type="protein sequence ID" value="KAK1842830.1"/>
    <property type="molecule type" value="Genomic_DNA"/>
</dbReference>
<accession>A0AAD9A9E4</accession>